<feature type="signal peptide" evidence="1">
    <location>
        <begin position="1"/>
        <end position="29"/>
    </location>
</feature>
<dbReference type="SUPFAM" id="SSF53474">
    <property type="entry name" value="alpha/beta-Hydrolases"/>
    <property type="match status" value="1"/>
</dbReference>
<dbReference type="GO" id="GO:0016787">
    <property type="term" value="F:hydrolase activity"/>
    <property type="evidence" value="ECO:0007669"/>
    <property type="project" value="UniProtKB-KW"/>
</dbReference>
<comment type="caution">
    <text evidence="3">The sequence shown here is derived from an EMBL/GenBank/DDBJ whole genome shotgun (WGS) entry which is preliminary data.</text>
</comment>
<protein>
    <submittedName>
        <fullName evidence="3">Triacylglycerol esterase/lipase EstA (Alpha/beta hydrolase family)</fullName>
    </submittedName>
</protein>
<proteinExistence type="predicted"/>
<evidence type="ECO:0000313" key="3">
    <source>
        <dbReference type="EMBL" id="PQV55209.1"/>
    </source>
</evidence>
<feature type="domain" description="AB hydrolase-1" evidence="2">
    <location>
        <begin position="84"/>
        <end position="145"/>
    </location>
</feature>
<dbReference type="InterPro" id="IPR000073">
    <property type="entry name" value="AB_hydrolase_1"/>
</dbReference>
<name>A0A2S8S323_9RHOB</name>
<gene>
    <name evidence="3" type="ORF">LX70_03462</name>
</gene>
<feature type="chain" id="PRO_5015568275" evidence="1">
    <location>
        <begin position="30"/>
        <end position="253"/>
    </location>
</feature>
<keyword evidence="3" id="KW-0378">Hydrolase</keyword>
<dbReference type="PANTHER" id="PTHR37946:SF1">
    <property type="entry name" value="SLL1969 PROTEIN"/>
    <property type="match status" value="1"/>
</dbReference>
<dbReference type="Proteomes" id="UP000238338">
    <property type="component" value="Unassembled WGS sequence"/>
</dbReference>
<dbReference type="AlphaFoldDB" id="A0A2S8S323"/>
<dbReference type="InterPro" id="IPR029058">
    <property type="entry name" value="AB_hydrolase_fold"/>
</dbReference>
<keyword evidence="1" id="KW-0732">Signal</keyword>
<evidence type="ECO:0000313" key="4">
    <source>
        <dbReference type="Proteomes" id="UP000238338"/>
    </source>
</evidence>
<organism evidence="3 4">
    <name type="scientific">Albidovulum denitrificans</name>
    <dbReference type="NCBI Taxonomy" id="404881"/>
    <lineage>
        <taxon>Bacteria</taxon>
        <taxon>Pseudomonadati</taxon>
        <taxon>Pseudomonadota</taxon>
        <taxon>Alphaproteobacteria</taxon>
        <taxon>Rhodobacterales</taxon>
        <taxon>Paracoccaceae</taxon>
        <taxon>Albidovulum</taxon>
    </lineage>
</organism>
<sequence>MAGSIAYLPFMLKTFLVALSLIPAAAARADCVVLLHGLARSETSLLAMEAALEGAGYRVVNEGYPSTKQPIEVLVKDYVGPQIAECGQERVHIVTHSMGGILARAWLSAHRPPDMGRVVMLAPPNHGSELVDAFGDLGPFQWINGPAGLALGTGPESVPNELPPVQFDLGIIAGDVSLNPIYSSVIEGPDDGKVSVASTRIEGMRDHMVLPVTHTFLMNNPLVIAEVIEFLQNGRFNRELSFLQAVGRVTTGE</sequence>
<dbReference type="PANTHER" id="PTHR37946">
    <property type="entry name" value="SLL1969 PROTEIN"/>
    <property type="match status" value="1"/>
</dbReference>
<dbReference type="Pfam" id="PF00561">
    <property type="entry name" value="Abhydrolase_1"/>
    <property type="match status" value="1"/>
</dbReference>
<accession>A0A2S8S323</accession>
<keyword evidence="4" id="KW-1185">Reference proteome</keyword>
<evidence type="ECO:0000256" key="1">
    <source>
        <dbReference type="SAM" id="SignalP"/>
    </source>
</evidence>
<dbReference type="EMBL" id="PVEP01000010">
    <property type="protein sequence ID" value="PQV55209.1"/>
    <property type="molecule type" value="Genomic_DNA"/>
</dbReference>
<reference evidence="3 4" key="1">
    <citation type="submission" date="2018-02" db="EMBL/GenBank/DDBJ databases">
        <title>Genomic Encyclopedia of Archaeal and Bacterial Type Strains, Phase II (KMG-II): from individual species to whole genera.</title>
        <authorList>
            <person name="Goeker M."/>
        </authorList>
    </citation>
    <scope>NUCLEOTIDE SEQUENCE [LARGE SCALE GENOMIC DNA]</scope>
    <source>
        <strain evidence="3 4">DSM 18921</strain>
    </source>
</reference>
<dbReference type="Gene3D" id="3.40.50.1820">
    <property type="entry name" value="alpha/beta hydrolase"/>
    <property type="match status" value="1"/>
</dbReference>
<evidence type="ECO:0000259" key="2">
    <source>
        <dbReference type="Pfam" id="PF00561"/>
    </source>
</evidence>